<keyword evidence="4 13" id="KW-0812">Transmembrane</keyword>
<dbReference type="Gene3D" id="3.90.550.10">
    <property type="entry name" value="Spore Coat Polysaccharide Biosynthesis Protein SpsA, Chain A"/>
    <property type="match status" value="1"/>
</dbReference>
<feature type="transmembrane region" description="Helical" evidence="13">
    <location>
        <begin position="276"/>
        <end position="296"/>
    </location>
</feature>
<dbReference type="GO" id="GO:0030244">
    <property type="term" value="P:cellulose biosynthetic process"/>
    <property type="evidence" value="ECO:0007669"/>
    <property type="project" value="InterPro"/>
</dbReference>
<evidence type="ECO:0000256" key="12">
    <source>
        <dbReference type="SAM" id="MobiDB-lite"/>
    </source>
</evidence>
<keyword evidence="8" id="KW-0961">Cell wall biogenesis/degradation</keyword>
<comment type="subcellular location">
    <subcellularLocation>
        <location evidence="1">Golgi apparatus membrane</location>
        <topology evidence="1">Multi-pass membrane protein</topology>
    </subcellularLocation>
</comment>
<feature type="binding site" evidence="11">
    <location>
        <position position="570"/>
    </location>
    <ligand>
        <name>Mn(2+)</name>
        <dbReference type="ChEBI" id="CHEBI:29035"/>
    </ligand>
</feature>
<dbReference type="FunFam" id="3.90.550.10:FF:000027">
    <property type="entry name" value="Cellulose synthase-like protein D4"/>
    <property type="match status" value="1"/>
</dbReference>
<evidence type="ECO:0000256" key="1">
    <source>
        <dbReference type="ARBA" id="ARBA00004653"/>
    </source>
</evidence>
<dbReference type="GO" id="GO:0016760">
    <property type="term" value="F:cellulose synthase (UDP-forming) activity"/>
    <property type="evidence" value="ECO:0007669"/>
    <property type="project" value="InterPro"/>
</dbReference>
<dbReference type="EMBL" id="JAMRDG010000002">
    <property type="protein sequence ID" value="KAJ3688425.1"/>
    <property type="molecule type" value="Genomic_DNA"/>
</dbReference>
<feature type="region of interest" description="Disordered" evidence="12">
    <location>
        <begin position="150"/>
        <end position="170"/>
    </location>
</feature>
<feature type="binding site" evidence="10">
    <location>
        <position position="569"/>
    </location>
    <ligand>
        <name>UDP-alpha-D-glucose</name>
        <dbReference type="ChEBI" id="CHEBI:58885"/>
    </ligand>
</feature>
<feature type="transmembrane region" description="Helical" evidence="13">
    <location>
        <begin position="1064"/>
        <end position="1084"/>
    </location>
</feature>
<evidence type="ECO:0000256" key="7">
    <source>
        <dbReference type="ARBA" id="ARBA00023136"/>
    </source>
</evidence>
<evidence type="ECO:0000256" key="13">
    <source>
        <dbReference type="SAM" id="Phobius"/>
    </source>
</evidence>
<evidence type="ECO:0000256" key="3">
    <source>
        <dbReference type="ARBA" id="ARBA00022679"/>
    </source>
</evidence>
<accession>A0AAD6EL53</accession>
<dbReference type="InterPro" id="IPR005150">
    <property type="entry name" value="Cellulose_synth"/>
</dbReference>
<feature type="binding site" evidence="10">
    <location>
        <position position="340"/>
    </location>
    <ligand>
        <name>UDP-alpha-D-glucose</name>
        <dbReference type="ChEBI" id="CHEBI:58885"/>
    </ligand>
</feature>
<feature type="compositionally biased region" description="Basic and acidic residues" evidence="12">
    <location>
        <begin position="150"/>
        <end position="162"/>
    </location>
</feature>
<evidence type="ECO:0008006" key="16">
    <source>
        <dbReference type="Google" id="ProtNLM"/>
    </source>
</evidence>
<evidence type="ECO:0000256" key="4">
    <source>
        <dbReference type="ARBA" id="ARBA00022692"/>
    </source>
</evidence>
<evidence type="ECO:0000256" key="9">
    <source>
        <dbReference type="PIRSR" id="PIRSR605150-1"/>
    </source>
</evidence>
<keyword evidence="6" id="KW-0333">Golgi apparatus</keyword>
<keyword evidence="2" id="KW-0328">Glycosyltransferase</keyword>
<dbReference type="PANTHER" id="PTHR13301">
    <property type="entry name" value="X-BOX TRANSCRIPTION FACTOR-RELATED"/>
    <property type="match status" value="1"/>
</dbReference>
<keyword evidence="15" id="KW-1185">Reference proteome</keyword>
<keyword evidence="7 13" id="KW-0472">Membrane</keyword>
<feature type="transmembrane region" description="Helical" evidence="13">
    <location>
        <begin position="1006"/>
        <end position="1025"/>
    </location>
</feature>
<gene>
    <name evidence="14" type="ORF">LUZ61_017589</name>
</gene>
<feature type="transmembrane region" description="Helical" evidence="13">
    <location>
        <begin position="873"/>
        <end position="897"/>
    </location>
</feature>
<feature type="transmembrane region" description="Helical" evidence="13">
    <location>
        <begin position="252"/>
        <end position="270"/>
    </location>
</feature>
<evidence type="ECO:0000313" key="15">
    <source>
        <dbReference type="Proteomes" id="UP001210211"/>
    </source>
</evidence>
<evidence type="ECO:0000256" key="6">
    <source>
        <dbReference type="ARBA" id="ARBA00023034"/>
    </source>
</evidence>
<dbReference type="GO" id="GO:0071669">
    <property type="term" value="P:plant-type cell wall organization or biogenesis"/>
    <property type="evidence" value="ECO:0007669"/>
    <property type="project" value="UniProtKB-ARBA"/>
</dbReference>
<feature type="binding site" evidence="10">
    <location>
        <position position="376"/>
    </location>
    <ligand>
        <name>UDP-alpha-D-glucose</name>
        <dbReference type="ChEBI" id="CHEBI:58885"/>
    </ligand>
</feature>
<name>A0AAD6EL53_9POAL</name>
<dbReference type="SUPFAM" id="SSF53448">
    <property type="entry name" value="Nucleotide-diphospho-sugar transferases"/>
    <property type="match status" value="1"/>
</dbReference>
<feature type="binding site" evidence="11">
    <location>
        <position position="594"/>
    </location>
    <ligand>
        <name>Mn(2+)</name>
        <dbReference type="ChEBI" id="CHEBI:29035"/>
    </ligand>
</feature>
<evidence type="ECO:0000256" key="10">
    <source>
        <dbReference type="PIRSR" id="PIRSR605150-2"/>
    </source>
</evidence>
<proteinExistence type="predicted"/>
<dbReference type="AlphaFoldDB" id="A0AAD6EL53"/>
<reference evidence="14 15" key="1">
    <citation type="journal article" date="2022" name="Cell">
        <title>Repeat-based holocentromeres influence genome architecture and karyotype evolution.</title>
        <authorList>
            <person name="Hofstatter P.G."/>
            <person name="Thangavel G."/>
            <person name="Lux T."/>
            <person name="Neumann P."/>
            <person name="Vondrak T."/>
            <person name="Novak P."/>
            <person name="Zhang M."/>
            <person name="Costa L."/>
            <person name="Castellani M."/>
            <person name="Scott A."/>
            <person name="Toegelov H."/>
            <person name="Fuchs J."/>
            <person name="Mata-Sucre Y."/>
            <person name="Dias Y."/>
            <person name="Vanzela A.L.L."/>
            <person name="Huettel B."/>
            <person name="Almeida C.C.S."/>
            <person name="Simkova H."/>
            <person name="Souza G."/>
            <person name="Pedrosa-Harand A."/>
            <person name="Macas J."/>
            <person name="Mayer K.F.X."/>
            <person name="Houben A."/>
            <person name="Marques A."/>
        </authorList>
    </citation>
    <scope>NUCLEOTIDE SEQUENCE [LARGE SCALE GENOMIC DNA]</scope>
    <source>
        <strain evidence="14">RhyTen1mFocal</strain>
    </source>
</reference>
<dbReference type="SUPFAM" id="SSF57850">
    <property type="entry name" value="RING/U-box"/>
    <property type="match status" value="1"/>
</dbReference>
<dbReference type="Pfam" id="PF03552">
    <property type="entry name" value="Cellulose_synt"/>
    <property type="match status" value="1"/>
</dbReference>
<keyword evidence="3" id="KW-0808">Transferase</keyword>
<feature type="region of interest" description="Disordered" evidence="12">
    <location>
        <begin position="695"/>
        <end position="718"/>
    </location>
</feature>
<keyword evidence="5 13" id="KW-1133">Transmembrane helix</keyword>
<feature type="region of interest" description="Disordered" evidence="12">
    <location>
        <begin position="1"/>
        <end position="20"/>
    </location>
</feature>
<protein>
    <recommendedName>
        <fullName evidence="16">Cellulose synthase-like protein D2</fullName>
    </recommendedName>
</protein>
<evidence type="ECO:0000313" key="14">
    <source>
        <dbReference type="EMBL" id="KAJ3688425.1"/>
    </source>
</evidence>
<feature type="active site" evidence="9">
    <location>
        <position position="376"/>
    </location>
</feature>
<evidence type="ECO:0000256" key="5">
    <source>
        <dbReference type="ARBA" id="ARBA00022989"/>
    </source>
</evidence>
<sequence>MDRNSDARSEGSYPESYAARRTATGGYARVQDFSESGHITLPLTSPASMNDIPRLEGEYLANAVITGGYGTSTRAHGMPRKVEERSILPPNICQLPGCNNKALDVPTCECDLRICETCFKEAAGSNGGGACPGCKLPYQITDLEELRAGRTETSHANDERTKPRSNNGDWDAESYLSTSGFKRPFSGFGNASVLPEDSPFVEAGMYGGGPPGGSVTDGPSEYGAENRFTGKTWRPLSRKISIPSAVLSPYRLFVLLRLAALVLFLTWRVIHVNHDAVWLWLMSVICEIWFAISWLLDQLPKLSPIDRATNLVVLKEKFETKSDKNPLGISDLPGIDVFVSTADPDKEPVLVTANTILSILASDYPVEKLACYVSDDGGSLLTYEALAEAAIFANAWVPFCRKHNIEPRNPESYFNLKKDPFKDKVRPDFVKDRRRVKREYDEYKVRINGLPNAIKRRSDTFNAVEDQARQRRMNLEEDNDMPKLFKPVKATWMADRTHWAGTWIHPTADHKKGDHAGIVQVLIRPAHNQPQLGNREDSKVPFDFSMVDIRLPMLVYVSREKRPGYDHNKKAGAMNALVRSSAIMSNGPFILNLDCDHYVNNSQAFREAMCFMMDRGGDRIAFIQFPQRFEGIDPSDRYSNHNRVFFDINMRALDGLQGPEYVGTGCMFRRIALYGFDPPRQKKTRSCCLSCCPGSRSRSREIDESEQPLRPTDELPGMSTWPRKFGNSNFFLDSILVAEYNGRPLADHPTVKNGREPLALIAPREPLTKDMVAEAIGVVSCWYEDKTDWGRSVGWVYGSVTEDVVTGYKMHTRGWRSVYCLTKRDAFRGTAPINLTDRLHQVLRWATGSVEIFFSRNNAFLAGRRLNFLQRIAYLNVGIYPFTSIFLIVYCFIPALSLFTGQFIVQTLSISFIVYLLIITSTLCVLALLEIKWSGITLEEWWRNEQFWMIGGTSAHLTAVFQGVLKVIAGIEISFTLTSKAATEDEEDEFADLYVVKWTFLMIPPITIMMVNIIAIAVGIARAVYEKHKNWGKLLGGAFFSFWVLAHLFPFAKGLMGRKGRTPTIVFIWSGLISVTIALLVVSINPPANNKWQIGGSFSFP</sequence>
<dbReference type="GO" id="GO:0071555">
    <property type="term" value="P:cell wall organization"/>
    <property type="evidence" value="ECO:0007669"/>
    <property type="project" value="UniProtKB-KW"/>
</dbReference>
<dbReference type="Proteomes" id="UP001210211">
    <property type="component" value="Unassembled WGS sequence"/>
</dbReference>
<feature type="active site" evidence="9">
    <location>
        <position position="803"/>
    </location>
</feature>
<feature type="binding site" evidence="10">
    <location>
        <position position="346"/>
    </location>
    <ligand>
        <name>UDP-alpha-D-glucose</name>
        <dbReference type="ChEBI" id="CHEBI:58885"/>
    </ligand>
</feature>
<feature type="transmembrane region" description="Helical" evidence="13">
    <location>
        <begin position="903"/>
        <end position="929"/>
    </location>
</feature>
<dbReference type="InterPro" id="IPR029044">
    <property type="entry name" value="Nucleotide-diphossugar_trans"/>
</dbReference>
<feature type="binding site" evidence="10">
    <location>
        <position position="347"/>
    </location>
    <ligand>
        <name>UDP-alpha-D-glucose</name>
        <dbReference type="ChEBI" id="CHEBI:58885"/>
    </ligand>
</feature>
<evidence type="ECO:0000256" key="2">
    <source>
        <dbReference type="ARBA" id="ARBA00022676"/>
    </source>
</evidence>
<comment type="caution">
    <text evidence="14">The sequence shown here is derived from an EMBL/GenBank/DDBJ whole genome shotgun (WGS) entry which is preliminary data.</text>
</comment>
<evidence type="ECO:0000256" key="11">
    <source>
        <dbReference type="PIRSR" id="PIRSR605150-3"/>
    </source>
</evidence>
<evidence type="ECO:0000256" key="8">
    <source>
        <dbReference type="ARBA" id="ARBA00023316"/>
    </source>
</evidence>
<organism evidence="14 15">
    <name type="scientific">Rhynchospora tenuis</name>
    <dbReference type="NCBI Taxonomy" id="198213"/>
    <lineage>
        <taxon>Eukaryota</taxon>
        <taxon>Viridiplantae</taxon>
        <taxon>Streptophyta</taxon>
        <taxon>Embryophyta</taxon>
        <taxon>Tracheophyta</taxon>
        <taxon>Spermatophyta</taxon>
        <taxon>Magnoliopsida</taxon>
        <taxon>Liliopsida</taxon>
        <taxon>Poales</taxon>
        <taxon>Cyperaceae</taxon>
        <taxon>Cyperoideae</taxon>
        <taxon>Rhynchosporeae</taxon>
        <taxon>Rhynchospora</taxon>
    </lineage>
</organism>
<dbReference type="GO" id="GO:0000139">
    <property type="term" value="C:Golgi membrane"/>
    <property type="evidence" value="ECO:0007669"/>
    <property type="project" value="UniProtKB-SubCell"/>
</dbReference>
<feature type="transmembrane region" description="Helical" evidence="13">
    <location>
        <begin position="1031"/>
        <end position="1052"/>
    </location>
</feature>